<organism evidence="1 2">
    <name type="scientific">Escherichia coli TA447</name>
    <dbReference type="NCBI Taxonomy" id="656447"/>
    <lineage>
        <taxon>Bacteria</taxon>
        <taxon>Pseudomonadati</taxon>
        <taxon>Pseudomonadota</taxon>
        <taxon>Gammaproteobacteria</taxon>
        <taxon>Enterobacterales</taxon>
        <taxon>Enterobacteriaceae</taxon>
        <taxon>Escherichia</taxon>
    </lineage>
</organism>
<protein>
    <submittedName>
        <fullName evidence="1">Putative antibiotic efflux protein</fullName>
    </submittedName>
</protein>
<comment type="caution">
    <text evidence="1">The sequence shown here is derived from an EMBL/GenBank/DDBJ whole genome shotgun (WGS) entry which is preliminary data.</text>
</comment>
<proteinExistence type="predicted"/>
<sequence>MIYLLGALLVVVAGGVYALQMKGKSGVALVVAKEIH</sequence>
<accession>A0A1X3J0F0</accession>
<gene>
    <name evidence="1" type="ORF">ECXG_00679</name>
</gene>
<reference evidence="1 2" key="1">
    <citation type="submission" date="2010-04" db="EMBL/GenBank/DDBJ databases">
        <title>The Genome Sequence of Escherichia coli TA447.</title>
        <authorList>
            <consortium name="The Broad Institute Genome Sequencing Platform"/>
            <consortium name="The Broad Institute Genome Sequencing Center for Infectious Disease"/>
            <person name="Feldgarden M."/>
            <person name="Gordon D.M."/>
            <person name="Johnson J.R."/>
            <person name="Johnston B.D."/>
            <person name="Young S."/>
            <person name="Zeng Q."/>
            <person name="Koehrsen M."/>
            <person name="Alvarado L."/>
            <person name="Berlin A.M."/>
            <person name="Borenstein D."/>
            <person name="Chapman S.B."/>
            <person name="Chen Z."/>
            <person name="Engels R."/>
            <person name="Freedman E."/>
            <person name="Gellesch M."/>
            <person name="Goldberg J."/>
            <person name="Griggs A."/>
            <person name="Gujja S."/>
            <person name="Heilman E.R."/>
            <person name="Heiman D.I."/>
            <person name="Hepburn T.A."/>
            <person name="Howarth C."/>
            <person name="Jen D."/>
            <person name="Larson L."/>
            <person name="Mehta T."/>
            <person name="Park D."/>
            <person name="Pearson M."/>
            <person name="Richards J."/>
            <person name="Roberts A."/>
            <person name="Saif S."/>
            <person name="Shea T.D."/>
            <person name="Shenoy N."/>
            <person name="Sisk P."/>
            <person name="Stolte C."/>
            <person name="Sykes S.N."/>
            <person name="Walk T."/>
            <person name="White J."/>
            <person name="Yandava C."/>
            <person name="Haas B."/>
            <person name="Henn M.R."/>
            <person name="Nusbaum C."/>
            <person name="Birren B."/>
        </authorList>
    </citation>
    <scope>NUCLEOTIDE SEQUENCE [LARGE SCALE GENOMIC DNA]</scope>
    <source>
        <strain evidence="1 2">TA447</strain>
    </source>
</reference>
<evidence type="ECO:0000313" key="1">
    <source>
        <dbReference type="EMBL" id="OSK93846.1"/>
    </source>
</evidence>
<evidence type="ECO:0000313" key="2">
    <source>
        <dbReference type="Proteomes" id="UP000193942"/>
    </source>
</evidence>
<dbReference type="Proteomes" id="UP000193942">
    <property type="component" value="Unassembled WGS sequence"/>
</dbReference>
<dbReference type="EMBL" id="ADIZ01000027">
    <property type="protein sequence ID" value="OSK93846.1"/>
    <property type="molecule type" value="Genomic_DNA"/>
</dbReference>
<name>A0A1X3J0F0_ECOLX</name>
<dbReference type="AlphaFoldDB" id="A0A1X3J0F0"/>